<dbReference type="Proteomes" id="UP000515211">
    <property type="component" value="Chromosome 4"/>
</dbReference>
<feature type="compositionally biased region" description="Basic and acidic residues" evidence="1">
    <location>
        <begin position="30"/>
        <end position="42"/>
    </location>
</feature>
<protein>
    <submittedName>
        <fullName evidence="3">Uncharacterized protein LOC107483917</fullName>
    </submittedName>
</protein>
<feature type="region of interest" description="Disordered" evidence="1">
    <location>
        <begin position="151"/>
        <end position="181"/>
    </location>
</feature>
<dbReference type="RefSeq" id="XP_015960006.1">
    <property type="nucleotide sequence ID" value="XM_016104520.1"/>
</dbReference>
<dbReference type="AlphaFoldDB" id="A0A6P4D1U0"/>
<evidence type="ECO:0000313" key="2">
    <source>
        <dbReference type="Proteomes" id="UP000515211"/>
    </source>
</evidence>
<proteinExistence type="predicted"/>
<sequence>MGLINGLREGSFSHSISKKHPTSLNEVQEQAEKYINMEENSRLGETSKTGFFYPPRDKNKESRKKEDQPTEKPRKYHNYTSLRVSLVDVYREICNTKKIPPPRLIKHKRGGSRIEYCEYHRIYGHSTNECYDLKNVIEKLAREGRLDQFLANRANEPRKRRRDEKVGRAERPPHTPERHVHMINGGFAEGGISKSSRKRHLKEVYHVREGDRSPNLCTITFT</sequence>
<dbReference type="KEGG" id="adu:107483917"/>
<reference evidence="3" key="2">
    <citation type="submission" date="2025-08" db="UniProtKB">
        <authorList>
            <consortium name="RefSeq"/>
        </authorList>
    </citation>
    <scope>IDENTIFICATION</scope>
    <source>
        <tissue evidence="3">Whole plant</tissue>
    </source>
</reference>
<feature type="region of interest" description="Disordered" evidence="1">
    <location>
        <begin position="1"/>
        <end position="78"/>
    </location>
</feature>
<feature type="compositionally biased region" description="Basic and acidic residues" evidence="1">
    <location>
        <begin position="55"/>
        <end position="73"/>
    </location>
</feature>
<feature type="compositionally biased region" description="Basic and acidic residues" evidence="1">
    <location>
        <begin position="163"/>
        <end position="180"/>
    </location>
</feature>
<dbReference type="GeneID" id="107483917"/>
<gene>
    <name evidence="3" type="primary">LOC107483917</name>
</gene>
<evidence type="ECO:0000313" key="3">
    <source>
        <dbReference type="RefSeq" id="XP_015960006.1"/>
    </source>
</evidence>
<organism evidence="2 3">
    <name type="scientific">Arachis duranensis</name>
    <name type="common">Wild peanut</name>
    <dbReference type="NCBI Taxonomy" id="130453"/>
    <lineage>
        <taxon>Eukaryota</taxon>
        <taxon>Viridiplantae</taxon>
        <taxon>Streptophyta</taxon>
        <taxon>Embryophyta</taxon>
        <taxon>Tracheophyta</taxon>
        <taxon>Spermatophyta</taxon>
        <taxon>Magnoliopsida</taxon>
        <taxon>eudicotyledons</taxon>
        <taxon>Gunneridae</taxon>
        <taxon>Pentapetalae</taxon>
        <taxon>rosids</taxon>
        <taxon>fabids</taxon>
        <taxon>Fabales</taxon>
        <taxon>Fabaceae</taxon>
        <taxon>Papilionoideae</taxon>
        <taxon>50 kb inversion clade</taxon>
        <taxon>dalbergioids sensu lato</taxon>
        <taxon>Dalbergieae</taxon>
        <taxon>Pterocarpus clade</taxon>
        <taxon>Arachis</taxon>
    </lineage>
</organism>
<accession>A0A6P4D1U0</accession>
<keyword evidence="2" id="KW-1185">Reference proteome</keyword>
<evidence type="ECO:0000256" key="1">
    <source>
        <dbReference type="SAM" id="MobiDB-lite"/>
    </source>
</evidence>
<reference evidence="2" key="1">
    <citation type="journal article" date="2016" name="Nat. Genet.">
        <title>The genome sequences of Arachis duranensis and Arachis ipaensis, the diploid ancestors of cultivated peanut.</title>
        <authorList>
            <person name="Bertioli D.J."/>
            <person name="Cannon S.B."/>
            <person name="Froenicke L."/>
            <person name="Huang G."/>
            <person name="Farmer A.D."/>
            <person name="Cannon E.K."/>
            <person name="Liu X."/>
            <person name="Gao D."/>
            <person name="Clevenger J."/>
            <person name="Dash S."/>
            <person name="Ren L."/>
            <person name="Moretzsohn M.C."/>
            <person name="Shirasawa K."/>
            <person name="Huang W."/>
            <person name="Vidigal B."/>
            <person name="Abernathy B."/>
            <person name="Chu Y."/>
            <person name="Niederhuth C.E."/>
            <person name="Umale P."/>
            <person name="Araujo A.C."/>
            <person name="Kozik A."/>
            <person name="Kim K.D."/>
            <person name="Burow M.D."/>
            <person name="Varshney R.K."/>
            <person name="Wang X."/>
            <person name="Zhang X."/>
            <person name="Barkley N."/>
            <person name="Guimaraes P.M."/>
            <person name="Isobe S."/>
            <person name="Guo B."/>
            <person name="Liao B."/>
            <person name="Stalker H.T."/>
            <person name="Schmitz R.J."/>
            <person name="Scheffler B.E."/>
            <person name="Leal-Bertioli S.C."/>
            <person name="Xun X."/>
            <person name="Jackson S.A."/>
            <person name="Michelmore R."/>
            <person name="Ozias-Akins P."/>
        </authorList>
    </citation>
    <scope>NUCLEOTIDE SEQUENCE [LARGE SCALE GENOMIC DNA]</scope>
    <source>
        <strain evidence="2">cv. V14167</strain>
    </source>
</reference>
<name>A0A6P4D1U0_ARADU</name>